<dbReference type="EMBL" id="JAJJMB010007708">
    <property type="protein sequence ID" value="KAI3927903.1"/>
    <property type="molecule type" value="Genomic_DNA"/>
</dbReference>
<evidence type="ECO:0000313" key="2">
    <source>
        <dbReference type="Proteomes" id="UP001202328"/>
    </source>
</evidence>
<accession>A0AAD4SWT4</accession>
<organism evidence="1 2">
    <name type="scientific">Papaver atlanticum</name>
    <dbReference type="NCBI Taxonomy" id="357466"/>
    <lineage>
        <taxon>Eukaryota</taxon>
        <taxon>Viridiplantae</taxon>
        <taxon>Streptophyta</taxon>
        <taxon>Embryophyta</taxon>
        <taxon>Tracheophyta</taxon>
        <taxon>Spermatophyta</taxon>
        <taxon>Magnoliopsida</taxon>
        <taxon>Ranunculales</taxon>
        <taxon>Papaveraceae</taxon>
        <taxon>Papaveroideae</taxon>
        <taxon>Papaver</taxon>
    </lineage>
</organism>
<comment type="caution">
    <text evidence="1">The sequence shown here is derived from an EMBL/GenBank/DDBJ whole genome shotgun (WGS) entry which is preliminary data.</text>
</comment>
<reference evidence="1" key="1">
    <citation type="submission" date="2022-04" db="EMBL/GenBank/DDBJ databases">
        <title>A functionally conserved STORR gene fusion in Papaver species that diverged 16.8 million years ago.</title>
        <authorList>
            <person name="Catania T."/>
        </authorList>
    </citation>
    <scope>NUCLEOTIDE SEQUENCE</scope>
    <source>
        <strain evidence="1">S-188037</strain>
    </source>
</reference>
<name>A0AAD4SWT4_9MAGN</name>
<gene>
    <name evidence="1" type="ORF">MKW98_023504</name>
</gene>
<proteinExistence type="predicted"/>
<protein>
    <submittedName>
        <fullName evidence="1">Uncharacterized protein</fullName>
    </submittedName>
</protein>
<dbReference type="Proteomes" id="UP001202328">
    <property type="component" value="Unassembled WGS sequence"/>
</dbReference>
<sequence>ISSPNQLNLVKVLKISTLVILVSSSFRLGQISFLAFPYVPKVIANSYEGLLRMVSGMRNVITDTIQESSRYQHDAALRSDEVNYYRRSEFWNFERWGIFMCHLCRVVEEVQMKLEDRPQIAISNNSIASSISLLQPDFILHVPPKEAKSLPDELQNKLKELQILGDVVIKWQSSFQQCATNWDLSIF</sequence>
<keyword evidence="2" id="KW-1185">Reference proteome</keyword>
<feature type="non-terminal residue" evidence="1">
    <location>
        <position position="1"/>
    </location>
</feature>
<evidence type="ECO:0000313" key="1">
    <source>
        <dbReference type="EMBL" id="KAI3927903.1"/>
    </source>
</evidence>
<dbReference type="AlphaFoldDB" id="A0AAD4SWT4"/>